<accession>A0A2U1SQH0</accession>
<comment type="caution">
    <text evidence="1">The sequence shown here is derived from an EMBL/GenBank/DDBJ whole genome shotgun (WGS) entry which is preliminary data.</text>
</comment>
<protein>
    <submittedName>
        <fullName evidence="1">Uncharacterized protein</fullName>
    </submittedName>
</protein>
<gene>
    <name evidence="1" type="ORF">C5689_10500</name>
</gene>
<evidence type="ECO:0000313" key="2">
    <source>
        <dbReference type="Proteomes" id="UP000245137"/>
    </source>
</evidence>
<organism evidence="1 2">
    <name type="scientific">Methylosinus sporium</name>
    <dbReference type="NCBI Taxonomy" id="428"/>
    <lineage>
        <taxon>Bacteria</taxon>
        <taxon>Pseudomonadati</taxon>
        <taxon>Pseudomonadota</taxon>
        <taxon>Alphaproteobacteria</taxon>
        <taxon>Hyphomicrobiales</taxon>
        <taxon>Methylocystaceae</taxon>
        <taxon>Methylosinus</taxon>
    </lineage>
</organism>
<dbReference type="OrthoDB" id="9877139at2"/>
<dbReference type="Proteomes" id="UP000245137">
    <property type="component" value="Unassembled WGS sequence"/>
</dbReference>
<dbReference type="EMBL" id="PUIV01000014">
    <property type="protein sequence ID" value="PWB93864.1"/>
    <property type="molecule type" value="Genomic_DNA"/>
</dbReference>
<sequence length="117" mass="12896">MIGAAMMATYLSLGATVQAIASRGSCRRFERLGDLPTSFVYDGNAMGDDPESGGQWEVSWYTNGSCMCSSLSGGGPQSAKLRSEHPERDFVKTDWFCETIREFNARWRSGAPTKKRN</sequence>
<evidence type="ECO:0000313" key="1">
    <source>
        <dbReference type="EMBL" id="PWB93864.1"/>
    </source>
</evidence>
<reference evidence="1 2" key="1">
    <citation type="journal article" date="2018" name="Appl. Microbiol. Biotechnol.">
        <title>Co-cultivation of the strictly anaerobic methanogen Methanosarcina barkeri with aerobic methanotrophs in an oxygen-limited membrane bioreactor.</title>
        <authorList>
            <person name="In 't Zandt M.H."/>
            <person name="van den Bosch T.J.M."/>
            <person name="Rijkers R."/>
            <person name="van Kessel M.A.H.J."/>
            <person name="Jetten M.S.M."/>
            <person name="Welte C.U."/>
        </authorList>
    </citation>
    <scope>NUCLEOTIDE SEQUENCE [LARGE SCALE GENOMIC DNA]</scope>
    <source>
        <strain evidence="1 2">DSM 17706</strain>
    </source>
</reference>
<dbReference type="AlphaFoldDB" id="A0A2U1SQH0"/>
<keyword evidence="2" id="KW-1185">Reference proteome</keyword>
<dbReference type="RefSeq" id="WP_108917237.1">
    <property type="nucleotide sequence ID" value="NZ_BGJY01000020.1"/>
</dbReference>
<proteinExistence type="predicted"/>
<name>A0A2U1SQH0_METSR</name>